<dbReference type="EMBL" id="LT598462">
    <property type="protein sequence ID" value="SCU77609.1"/>
    <property type="molecule type" value="Genomic_DNA"/>
</dbReference>
<evidence type="ECO:0000256" key="4">
    <source>
        <dbReference type="ARBA" id="ARBA00015935"/>
    </source>
</evidence>
<gene>
    <name evidence="7" type="ORF">LAMI_0A01728G</name>
</gene>
<accession>A0A1G4IM32</accession>
<evidence type="ECO:0000256" key="1">
    <source>
        <dbReference type="ARBA" id="ARBA00004123"/>
    </source>
</evidence>
<evidence type="ECO:0000313" key="7">
    <source>
        <dbReference type="EMBL" id="SCU77609.1"/>
    </source>
</evidence>
<dbReference type="Proteomes" id="UP000191024">
    <property type="component" value="Chromosome A"/>
</dbReference>
<dbReference type="Pfam" id="PF03517">
    <property type="entry name" value="Voldacs"/>
    <property type="match status" value="1"/>
</dbReference>
<comment type="similarity">
    <text evidence="3">Belongs to the LOT5 family.</text>
</comment>
<name>A0A1G4IM32_9SACH</name>
<evidence type="ECO:0000313" key="8">
    <source>
        <dbReference type="Proteomes" id="UP000191024"/>
    </source>
</evidence>
<evidence type="ECO:0000256" key="3">
    <source>
        <dbReference type="ARBA" id="ARBA00006172"/>
    </source>
</evidence>
<keyword evidence="5" id="KW-0963">Cytoplasm</keyword>
<dbReference type="AlphaFoldDB" id="A0A1G4IM32"/>
<organism evidence="7 8">
    <name type="scientific">Lachancea mirantina</name>
    <dbReference type="NCBI Taxonomy" id="1230905"/>
    <lineage>
        <taxon>Eukaryota</taxon>
        <taxon>Fungi</taxon>
        <taxon>Dikarya</taxon>
        <taxon>Ascomycota</taxon>
        <taxon>Saccharomycotina</taxon>
        <taxon>Saccharomycetes</taxon>
        <taxon>Saccharomycetales</taxon>
        <taxon>Saccharomycetaceae</taxon>
        <taxon>Lachancea</taxon>
    </lineage>
</organism>
<protein>
    <recommendedName>
        <fullName evidence="4">Protein LOT5</fullName>
    </recommendedName>
</protein>
<dbReference type="OrthoDB" id="19714at2759"/>
<proteinExistence type="inferred from homology"/>
<dbReference type="STRING" id="1230905.A0A1G4IM32"/>
<evidence type="ECO:0000256" key="2">
    <source>
        <dbReference type="ARBA" id="ARBA00004496"/>
    </source>
</evidence>
<evidence type="ECO:0000256" key="6">
    <source>
        <dbReference type="ARBA" id="ARBA00023242"/>
    </source>
</evidence>
<dbReference type="InterPro" id="IPR039924">
    <property type="entry name" value="ICln/Lot5/Saf5"/>
</dbReference>
<sequence>MLGKHKDVPVCQFTAVQPTIENVIPYTQYQQTQPRLKGYYTFEQSELPVLYGGGRQFLLGRLADLGEVSSVSNMELVDLFVLGAHMVIWIRALDRGLQIPYQRIVYHGVRNIPDPEQQNAGHALEILLNVEKDDTLAQLFPGPDHAAAGNDPLTALEYTMSTVELVLRPRYADFERHYNEEVESLFNFKDFGLNRGDTLVRNCNSAIATCMEFYSMEDDSDDEQTQSEQEFTGLGELVHENGWDAGMAMEFYGNEQVIGRKQPFSSELNSEASRKTRR</sequence>
<dbReference type="GO" id="GO:0005634">
    <property type="term" value="C:nucleus"/>
    <property type="evidence" value="ECO:0007669"/>
    <property type="project" value="UniProtKB-SubCell"/>
</dbReference>
<evidence type="ECO:0000256" key="5">
    <source>
        <dbReference type="ARBA" id="ARBA00022490"/>
    </source>
</evidence>
<keyword evidence="8" id="KW-1185">Reference proteome</keyword>
<keyword evidence="6" id="KW-0539">Nucleus</keyword>
<comment type="subcellular location">
    <subcellularLocation>
        <location evidence="2">Cytoplasm</location>
    </subcellularLocation>
    <subcellularLocation>
        <location evidence="1">Nucleus</location>
    </subcellularLocation>
</comment>
<dbReference type="GO" id="GO:0005737">
    <property type="term" value="C:cytoplasm"/>
    <property type="evidence" value="ECO:0007669"/>
    <property type="project" value="UniProtKB-SubCell"/>
</dbReference>
<reference evidence="7 8" key="1">
    <citation type="submission" date="2016-03" db="EMBL/GenBank/DDBJ databases">
        <authorList>
            <person name="Devillers H."/>
        </authorList>
    </citation>
    <scope>NUCLEOTIDE SEQUENCE [LARGE SCALE GENOMIC DNA]</scope>
    <source>
        <strain evidence="7">CBS 11717</strain>
    </source>
</reference>